<dbReference type="AlphaFoldDB" id="A0AA40KBT2"/>
<keyword evidence="1" id="KW-1133">Transmembrane helix</keyword>
<sequence>METAPIVVTTPVPGVNPTQTYLVSASTLPPVGAGPIAGATVTVPAFSVLLASTAFEYPNVVLGTVAALLGGELAPPPGATAPWGSSLRLPLQGFSLAAPVVGGPTPTDIPGAVPTTPNTTPAAGSAATTKGSIPTSPLVGQSSSPGLGAGAVAGVAIGCLVAGALVAFAIAFFCLKRRRSKQYDGDSPASTTVVTSDLKGFHVPPPVADGSPLDKFLLDSTSDKEMAAELHALGTLIQSHTENNYHSGAVLVNRNTLSAALAQLGVQRGGSLGPSELASLALAPATRQVALQHVISQVVFTSIDTSSRSQLSMLPSPIAAFLQSIPPPEGGNTADGKFCHLTSIALNKWRVLSAFLLHPARSQRTPLPASSPAIAAQADSLADALNRFLQYFVSGDDQARAQQTNHLKDVIVECTKLGYTVLSQPSDWRFVHTPGQGAAGHTAVLCAGLAKVTRRDGTPLSSPNEVVAPTIVRV</sequence>
<comment type="caution">
    <text evidence="2">The sequence shown here is derived from an EMBL/GenBank/DDBJ whole genome shotgun (WGS) entry which is preliminary data.</text>
</comment>
<dbReference type="EMBL" id="JAUKUD010000001">
    <property type="protein sequence ID" value="KAK0753002.1"/>
    <property type="molecule type" value="Genomic_DNA"/>
</dbReference>
<organism evidence="2 3">
    <name type="scientific">Schizothecium vesticola</name>
    <dbReference type="NCBI Taxonomy" id="314040"/>
    <lineage>
        <taxon>Eukaryota</taxon>
        <taxon>Fungi</taxon>
        <taxon>Dikarya</taxon>
        <taxon>Ascomycota</taxon>
        <taxon>Pezizomycotina</taxon>
        <taxon>Sordariomycetes</taxon>
        <taxon>Sordariomycetidae</taxon>
        <taxon>Sordariales</taxon>
        <taxon>Schizotheciaceae</taxon>
        <taxon>Schizothecium</taxon>
    </lineage>
</organism>
<dbReference type="Proteomes" id="UP001172155">
    <property type="component" value="Unassembled WGS sequence"/>
</dbReference>
<accession>A0AA40KBT2</accession>
<protein>
    <submittedName>
        <fullName evidence="2">Uncharacterized protein</fullName>
    </submittedName>
</protein>
<reference evidence="2" key="1">
    <citation type="submission" date="2023-06" db="EMBL/GenBank/DDBJ databases">
        <title>Genome-scale phylogeny and comparative genomics of the fungal order Sordariales.</title>
        <authorList>
            <consortium name="Lawrence Berkeley National Laboratory"/>
            <person name="Hensen N."/>
            <person name="Bonometti L."/>
            <person name="Westerberg I."/>
            <person name="Brannstrom I.O."/>
            <person name="Guillou S."/>
            <person name="Cros-Aarteil S."/>
            <person name="Calhoun S."/>
            <person name="Haridas S."/>
            <person name="Kuo A."/>
            <person name="Mondo S."/>
            <person name="Pangilinan J."/>
            <person name="Riley R."/>
            <person name="LaButti K."/>
            <person name="Andreopoulos B."/>
            <person name="Lipzen A."/>
            <person name="Chen C."/>
            <person name="Yanf M."/>
            <person name="Daum C."/>
            <person name="Ng V."/>
            <person name="Clum A."/>
            <person name="Steindorff A."/>
            <person name="Ohm R."/>
            <person name="Martin F."/>
            <person name="Silar P."/>
            <person name="Natvig D."/>
            <person name="Lalanne C."/>
            <person name="Gautier V."/>
            <person name="Ament-velasquez S.L."/>
            <person name="Kruys A."/>
            <person name="Hutchinson M.I."/>
            <person name="Powell A.J."/>
            <person name="Barry K."/>
            <person name="Miller A.N."/>
            <person name="Grigoriev I.V."/>
            <person name="Debuchy R."/>
            <person name="Gladieux P."/>
            <person name="Thoren M.H."/>
            <person name="Johannesson H."/>
        </authorList>
    </citation>
    <scope>NUCLEOTIDE SEQUENCE</scope>
    <source>
        <strain evidence="2">SMH3187-1</strain>
    </source>
</reference>
<gene>
    <name evidence="2" type="ORF">B0T18DRAFT_314869</name>
</gene>
<evidence type="ECO:0000313" key="2">
    <source>
        <dbReference type="EMBL" id="KAK0753002.1"/>
    </source>
</evidence>
<proteinExistence type="predicted"/>
<evidence type="ECO:0000313" key="3">
    <source>
        <dbReference type="Proteomes" id="UP001172155"/>
    </source>
</evidence>
<keyword evidence="1" id="KW-0812">Transmembrane</keyword>
<feature type="transmembrane region" description="Helical" evidence="1">
    <location>
        <begin position="151"/>
        <end position="175"/>
    </location>
</feature>
<name>A0AA40KBT2_9PEZI</name>
<evidence type="ECO:0000256" key="1">
    <source>
        <dbReference type="SAM" id="Phobius"/>
    </source>
</evidence>
<keyword evidence="1" id="KW-0472">Membrane</keyword>
<keyword evidence="3" id="KW-1185">Reference proteome</keyword>